<dbReference type="AlphaFoldDB" id="A0A4R3YHB1"/>
<dbReference type="InterPro" id="IPR051043">
    <property type="entry name" value="Sulfatase_Mod_Factor_Kinase"/>
</dbReference>
<proteinExistence type="predicted"/>
<dbReference type="Pfam" id="PF03781">
    <property type="entry name" value="FGE-sulfatase"/>
    <property type="match status" value="1"/>
</dbReference>
<dbReference type="InterPro" id="IPR013229">
    <property type="entry name" value="PEGA"/>
</dbReference>
<evidence type="ECO:0000259" key="3">
    <source>
        <dbReference type="Pfam" id="PF08308"/>
    </source>
</evidence>
<evidence type="ECO:0000259" key="2">
    <source>
        <dbReference type="Pfam" id="PF03781"/>
    </source>
</evidence>
<name>A0A4R3YHB1_9PROT</name>
<organism evidence="4 5">
    <name type="scientific">Sulfurirhabdus autotrophica</name>
    <dbReference type="NCBI Taxonomy" id="1706046"/>
    <lineage>
        <taxon>Bacteria</taxon>
        <taxon>Pseudomonadati</taxon>
        <taxon>Pseudomonadota</taxon>
        <taxon>Betaproteobacteria</taxon>
        <taxon>Nitrosomonadales</taxon>
        <taxon>Sulfuricellaceae</taxon>
        <taxon>Sulfurirhabdus</taxon>
    </lineage>
</organism>
<dbReference type="SUPFAM" id="SSF56436">
    <property type="entry name" value="C-type lectin-like"/>
    <property type="match status" value="1"/>
</dbReference>
<dbReference type="Proteomes" id="UP000295367">
    <property type="component" value="Unassembled WGS sequence"/>
</dbReference>
<sequence length="335" mass="37285">MKVSLISLILYLLATITSVSVSASELRITCKSDDVGAKVQINGEFKGVCPISMTVAEGKYTLRVFKTLEASYERVFEQDVSIGEGVLKKIEAVLSTARMSKDAQNREDAKILAQIADAMVTIPAGSFMMGSNDSFTNERPLHRITIAKPFALSKTEVTQRQWRMIMGNNPSTFTNCGEDCPVETISWNDAQAFIQKLNAKTGQHYRLPTEAEWEYACHAGKQHPYCGGDYLDSVAWFDENSPTTTQPVGRKQANAFGLFDMSGNVWEWVEDSYHDSYKGAPTDGSAWSGDGVKRVLRGGSWNSEPQDHSATYRFWSVPAYRYGYGFGFRLARILP</sequence>
<comment type="caution">
    <text evidence="4">The sequence shown here is derived from an EMBL/GenBank/DDBJ whole genome shotgun (WGS) entry which is preliminary data.</text>
</comment>
<feature type="chain" id="PRO_5020923495" evidence="1">
    <location>
        <begin position="24"/>
        <end position="335"/>
    </location>
</feature>
<keyword evidence="5" id="KW-1185">Reference proteome</keyword>
<evidence type="ECO:0000313" key="4">
    <source>
        <dbReference type="EMBL" id="TCV90648.1"/>
    </source>
</evidence>
<gene>
    <name evidence="4" type="ORF">EDC63_101622</name>
</gene>
<dbReference type="PANTHER" id="PTHR23150:SF19">
    <property type="entry name" value="FORMYLGLYCINE-GENERATING ENZYME"/>
    <property type="match status" value="1"/>
</dbReference>
<evidence type="ECO:0000256" key="1">
    <source>
        <dbReference type="SAM" id="SignalP"/>
    </source>
</evidence>
<dbReference type="Gene3D" id="3.90.1580.10">
    <property type="entry name" value="paralog of FGE (formylglycine-generating enzyme)"/>
    <property type="match status" value="1"/>
</dbReference>
<dbReference type="InterPro" id="IPR005532">
    <property type="entry name" value="SUMF_dom"/>
</dbReference>
<dbReference type="InterPro" id="IPR042095">
    <property type="entry name" value="SUMF_sf"/>
</dbReference>
<dbReference type="PANTHER" id="PTHR23150">
    <property type="entry name" value="SULFATASE MODIFYING FACTOR 1, 2"/>
    <property type="match status" value="1"/>
</dbReference>
<protein>
    <submittedName>
        <fullName evidence="4">Formylglycine-generating enzyme required for sulfatase activity</fullName>
    </submittedName>
</protein>
<feature type="domain" description="Sulfatase-modifying factor enzyme-like" evidence="2">
    <location>
        <begin position="117"/>
        <end position="332"/>
    </location>
</feature>
<accession>A0A4R3YHB1</accession>
<feature type="signal peptide" evidence="1">
    <location>
        <begin position="1"/>
        <end position="23"/>
    </location>
</feature>
<dbReference type="Pfam" id="PF08308">
    <property type="entry name" value="PEGA"/>
    <property type="match status" value="1"/>
</dbReference>
<dbReference type="EMBL" id="SMCO01000001">
    <property type="protein sequence ID" value="TCV90648.1"/>
    <property type="molecule type" value="Genomic_DNA"/>
</dbReference>
<keyword evidence="1" id="KW-0732">Signal</keyword>
<dbReference type="GO" id="GO:0120147">
    <property type="term" value="F:formylglycine-generating oxidase activity"/>
    <property type="evidence" value="ECO:0007669"/>
    <property type="project" value="TreeGrafter"/>
</dbReference>
<feature type="domain" description="PEGA" evidence="3">
    <location>
        <begin position="28"/>
        <end position="66"/>
    </location>
</feature>
<reference evidence="4 5" key="1">
    <citation type="submission" date="2019-03" db="EMBL/GenBank/DDBJ databases">
        <title>Genomic Encyclopedia of Type Strains, Phase IV (KMG-IV): sequencing the most valuable type-strain genomes for metagenomic binning, comparative biology and taxonomic classification.</title>
        <authorList>
            <person name="Goeker M."/>
        </authorList>
    </citation>
    <scope>NUCLEOTIDE SEQUENCE [LARGE SCALE GENOMIC DNA]</scope>
    <source>
        <strain evidence="4 5">DSM 100309</strain>
    </source>
</reference>
<evidence type="ECO:0000313" key="5">
    <source>
        <dbReference type="Proteomes" id="UP000295367"/>
    </source>
</evidence>
<dbReference type="RefSeq" id="WP_124947443.1">
    <property type="nucleotide sequence ID" value="NZ_BHVT01000073.1"/>
</dbReference>
<dbReference type="InterPro" id="IPR016187">
    <property type="entry name" value="CTDL_fold"/>
</dbReference>